<dbReference type="EMBL" id="CP045894">
    <property type="protein sequence ID" value="QQP54857.1"/>
    <property type="molecule type" value="Genomic_DNA"/>
</dbReference>
<organism evidence="2 3">
    <name type="scientific">Caligus rogercresseyi</name>
    <name type="common">Sea louse</name>
    <dbReference type="NCBI Taxonomy" id="217165"/>
    <lineage>
        <taxon>Eukaryota</taxon>
        <taxon>Metazoa</taxon>
        <taxon>Ecdysozoa</taxon>
        <taxon>Arthropoda</taxon>
        <taxon>Crustacea</taxon>
        <taxon>Multicrustacea</taxon>
        <taxon>Hexanauplia</taxon>
        <taxon>Copepoda</taxon>
        <taxon>Siphonostomatoida</taxon>
        <taxon>Caligidae</taxon>
        <taxon>Caligus</taxon>
    </lineage>
</organism>
<name>A0A7T8KF97_CALRO</name>
<proteinExistence type="predicted"/>
<evidence type="ECO:0000313" key="3">
    <source>
        <dbReference type="Proteomes" id="UP000595437"/>
    </source>
</evidence>
<evidence type="ECO:0000313" key="2">
    <source>
        <dbReference type="EMBL" id="QQP54857.1"/>
    </source>
</evidence>
<dbReference type="AlphaFoldDB" id="A0A7T8KF97"/>
<reference evidence="3" key="1">
    <citation type="submission" date="2021-01" db="EMBL/GenBank/DDBJ databases">
        <title>Caligus Genome Assembly.</title>
        <authorList>
            <person name="Gallardo-Escarate C."/>
        </authorList>
    </citation>
    <scope>NUCLEOTIDE SEQUENCE [LARGE SCALE GENOMIC DNA]</scope>
</reference>
<evidence type="ECO:0000256" key="1">
    <source>
        <dbReference type="SAM" id="MobiDB-lite"/>
    </source>
</evidence>
<sequence length="51" mass="5378">AQDAPPSSKARLRPRPPPDPSVLRPSIEISVTGMKQALACLENGTPEVLAD</sequence>
<accession>A0A7T8KF97</accession>
<dbReference type="Proteomes" id="UP000595437">
    <property type="component" value="Chromosome 5"/>
</dbReference>
<feature type="region of interest" description="Disordered" evidence="1">
    <location>
        <begin position="1"/>
        <end position="25"/>
    </location>
</feature>
<feature type="non-terminal residue" evidence="2">
    <location>
        <position position="1"/>
    </location>
</feature>
<gene>
    <name evidence="2" type="ORF">FKW44_007827</name>
</gene>
<keyword evidence="3" id="KW-1185">Reference proteome</keyword>
<protein>
    <submittedName>
        <fullName evidence="2">Uncharacterized protein</fullName>
    </submittedName>
</protein>